<evidence type="ECO:0000313" key="11">
    <source>
        <dbReference type="Proteomes" id="UP000186922"/>
    </source>
</evidence>
<dbReference type="Gene3D" id="3.90.640.10">
    <property type="entry name" value="Actin, Chain A, domain 4"/>
    <property type="match status" value="1"/>
</dbReference>
<evidence type="ECO:0000313" key="10">
    <source>
        <dbReference type="EMBL" id="GAV07359.1"/>
    </source>
</evidence>
<dbReference type="SUPFAM" id="SSF53067">
    <property type="entry name" value="Actin-like ATPase domain"/>
    <property type="match status" value="2"/>
</dbReference>
<comment type="caution">
    <text evidence="10">The sequence shown here is derived from an EMBL/GenBank/DDBJ whole genome shotgun (WGS) entry which is preliminary data.</text>
</comment>
<organism evidence="10 11">
    <name type="scientific">Ramazzottius varieornatus</name>
    <name type="common">Water bear</name>
    <name type="synonym">Tardigrade</name>
    <dbReference type="NCBI Taxonomy" id="947166"/>
    <lineage>
        <taxon>Eukaryota</taxon>
        <taxon>Metazoa</taxon>
        <taxon>Ecdysozoa</taxon>
        <taxon>Tardigrada</taxon>
        <taxon>Eutardigrada</taxon>
        <taxon>Parachela</taxon>
        <taxon>Hypsibioidea</taxon>
        <taxon>Ramazzottiidae</taxon>
        <taxon>Ramazzottius</taxon>
    </lineage>
</organism>
<evidence type="ECO:0000256" key="2">
    <source>
        <dbReference type="ARBA" id="ARBA00006752"/>
    </source>
</evidence>
<dbReference type="Pfam" id="PF00022">
    <property type="entry name" value="Actin"/>
    <property type="match status" value="2"/>
</dbReference>
<comment type="subcellular location">
    <subcellularLocation>
        <location evidence="1">Cytoplasm</location>
        <location evidence="1">Cytoskeleton</location>
    </subcellularLocation>
</comment>
<evidence type="ECO:0000256" key="5">
    <source>
        <dbReference type="ARBA" id="ARBA00022801"/>
    </source>
</evidence>
<keyword evidence="4" id="KW-0547">Nucleotide-binding</keyword>
<gene>
    <name evidence="10" type="primary">RvY_17198-1</name>
    <name evidence="10" type="synonym">RvY_17198.1</name>
    <name evidence="10" type="ORF">RvY_17198</name>
</gene>
<dbReference type="Gene3D" id="3.30.420.40">
    <property type="match status" value="3"/>
</dbReference>
<dbReference type="OrthoDB" id="5132116at2759"/>
<dbReference type="InterPro" id="IPR043129">
    <property type="entry name" value="ATPase_NBD"/>
</dbReference>
<evidence type="ECO:0000256" key="8">
    <source>
        <dbReference type="ARBA" id="ARBA00049360"/>
    </source>
</evidence>
<keyword evidence="5" id="KW-0378">Hydrolase</keyword>
<dbReference type="AlphaFoldDB" id="A0A1D1W8G8"/>
<dbReference type="InterPro" id="IPR004000">
    <property type="entry name" value="Actin"/>
</dbReference>
<keyword evidence="3" id="KW-0963">Cytoplasm</keyword>
<dbReference type="GO" id="GO:0005856">
    <property type="term" value="C:cytoskeleton"/>
    <property type="evidence" value="ECO:0007669"/>
    <property type="project" value="UniProtKB-SubCell"/>
</dbReference>
<protein>
    <recommendedName>
        <fullName evidence="12">Actin</fullName>
    </recommendedName>
</protein>
<dbReference type="SMART" id="SM00268">
    <property type="entry name" value="ACTIN"/>
    <property type="match status" value="1"/>
</dbReference>
<evidence type="ECO:0000256" key="1">
    <source>
        <dbReference type="ARBA" id="ARBA00004245"/>
    </source>
</evidence>
<keyword evidence="11" id="KW-1185">Reference proteome</keyword>
<keyword evidence="7" id="KW-0206">Cytoskeleton</keyword>
<accession>A0A1D1W8G8</accession>
<reference evidence="10 11" key="1">
    <citation type="journal article" date="2016" name="Nat. Commun.">
        <title>Extremotolerant tardigrade genome and improved radiotolerance of human cultured cells by tardigrade-unique protein.</title>
        <authorList>
            <person name="Hashimoto T."/>
            <person name="Horikawa D.D."/>
            <person name="Saito Y."/>
            <person name="Kuwahara H."/>
            <person name="Kozuka-Hata H."/>
            <person name="Shin-I T."/>
            <person name="Minakuchi Y."/>
            <person name="Ohishi K."/>
            <person name="Motoyama A."/>
            <person name="Aizu T."/>
            <person name="Enomoto A."/>
            <person name="Kondo K."/>
            <person name="Tanaka S."/>
            <person name="Hara Y."/>
            <person name="Koshikawa S."/>
            <person name="Sagara H."/>
            <person name="Miura T."/>
            <person name="Yokobori S."/>
            <person name="Miyagawa K."/>
            <person name="Suzuki Y."/>
            <person name="Kubo T."/>
            <person name="Oyama M."/>
            <person name="Kohara Y."/>
            <person name="Fujiyama A."/>
            <person name="Arakawa K."/>
            <person name="Katayama T."/>
            <person name="Toyoda A."/>
            <person name="Kunieda T."/>
        </authorList>
    </citation>
    <scope>NUCLEOTIDE SEQUENCE [LARGE SCALE GENOMIC DNA]</scope>
    <source>
        <strain evidence="10 11">YOKOZUNA-1</strain>
    </source>
</reference>
<evidence type="ECO:0000256" key="3">
    <source>
        <dbReference type="ARBA" id="ARBA00022490"/>
    </source>
</evidence>
<dbReference type="GO" id="GO:0016787">
    <property type="term" value="F:hydrolase activity"/>
    <property type="evidence" value="ECO:0007669"/>
    <property type="project" value="UniProtKB-KW"/>
</dbReference>
<dbReference type="EMBL" id="BDGG01000015">
    <property type="protein sequence ID" value="GAV07359.1"/>
    <property type="molecule type" value="Genomic_DNA"/>
</dbReference>
<proteinExistence type="inferred from homology"/>
<name>A0A1D1W8G8_RAMVA</name>
<evidence type="ECO:0000256" key="9">
    <source>
        <dbReference type="RuleBase" id="RU000487"/>
    </source>
</evidence>
<dbReference type="GO" id="GO:0005524">
    <property type="term" value="F:ATP binding"/>
    <property type="evidence" value="ECO:0007669"/>
    <property type="project" value="UniProtKB-KW"/>
</dbReference>
<evidence type="ECO:0000256" key="4">
    <source>
        <dbReference type="ARBA" id="ARBA00022741"/>
    </source>
</evidence>
<comment type="catalytic activity">
    <reaction evidence="8">
        <text>ATP + H2O = ADP + phosphate + H(+)</text>
        <dbReference type="Rhea" id="RHEA:13065"/>
        <dbReference type="ChEBI" id="CHEBI:15377"/>
        <dbReference type="ChEBI" id="CHEBI:15378"/>
        <dbReference type="ChEBI" id="CHEBI:30616"/>
        <dbReference type="ChEBI" id="CHEBI:43474"/>
        <dbReference type="ChEBI" id="CHEBI:456216"/>
    </reaction>
</comment>
<keyword evidence="6" id="KW-0067">ATP-binding</keyword>
<dbReference type="FunFam" id="3.90.640.10:FF:000047">
    <property type="entry name" value="Actin, alpha skeletal muscle"/>
    <property type="match status" value="1"/>
</dbReference>
<comment type="similarity">
    <text evidence="2 9">Belongs to the actin family.</text>
</comment>
<sequence>MCKAGFAGENTPRVVFPSVAGRPRHQDMMVALDKKDSYVEDEARSKRSVLKLKYPIEHGIITDWDDMEKIWHTPSTNPEWSLENAPSSSLKLFSVPKLIERTRRRLCSRRSTQSVPIYEGYALPYAITRLDLTGRDLTDYLMKLLIERGYSFVTTAEHEFVRGIKETLCYVALDLEQEVATAAASTLLEKNYRLPDGQLITIGDERFRCPEALFRPSLVGTRFQLDLDATEFFSWFFSAGKNLTAPIRCDSVIKCGTDIQKELYANTVLSGGPTIFPGFADQLQKEITALAPTMGITINAPRAKELCLDRWLCPGFAVNLPADVDFQGRVRQKWLFHCPPQVLLKDVSCFFCWSRI</sequence>
<evidence type="ECO:0000256" key="7">
    <source>
        <dbReference type="ARBA" id="ARBA00023212"/>
    </source>
</evidence>
<dbReference type="PANTHER" id="PTHR11937">
    <property type="entry name" value="ACTIN"/>
    <property type="match status" value="1"/>
</dbReference>
<evidence type="ECO:0008006" key="12">
    <source>
        <dbReference type="Google" id="ProtNLM"/>
    </source>
</evidence>
<dbReference type="PRINTS" id="PR00190">
    <property type="entry name" value="ACTIN"/>
</dbReference>
<evidence type="ECO:0000256" key="6">
    <source>
        <dbReference type="ARBA" id="ARBA00022840"/>
    </source>
</evidence>
<dbReference type="STRING" id="947166.A0A1D1W8G8"/>
<dbReference type="Proteomes" id="UP000186922">
    <property type="component" value="Unassembled WGS sequence"/>
</dbReference>
<dbReference type="Gene3D" id="2.30.36.70">
    <property type="entry name" value="Actin, Chain A, domain 2"/>
    <property type="match status" value="1"/>
</dbReference>
<dbReference type="FunFam" id="3.30.420.40:FF:000148">
    <property type="entry name" value="Actin, alpha skeletal muscle"/>
    <property type="match status" value="1"/>
</dbReference>